<dbReference type="Pfam" id="PF03816">
    <property type="entry name" value="LytR_cpsA_psr"/>
    <property type="match status" value="1"/>
</dbReference>
<accession>A0ABS4EBJ6</accession>
<protein>
    <submittedName>
        <fullName evidence="3">LCP family protein required for cell wall assembly</fullName>
    </submittedName>
</protein>
<feature type="domain" description="Cell envelope-related transcriptional attenuator" evidence="2">
    <location>
        <begin position="72"/>
        <end position="232"/>
    </location>
</feature>
<keyword evidence="4" id="KW-1185">Reference proteome</keyword>
<dbReference type="Gene3D" id="3.40.630.190">
    <property type="entry name" value="LCP protein"/>
    <property type="match status" value="1"/>
</dbReference>
<dbReference type="Proteomes" id="UP000767291">
    <property type="component" value="Unassembled WGS sequence"/>
</dbReference>
<reference evidence="3 4" key="1">
    <citation type="submission" date="2021-03" db="EMBL/GenBank/DDBJ databases">
        <title>Genomic Encyclopedia of Type Strains, Phase IV (KMG-IV): sequencing the most valuable type-strain genomes for metagenomic binning, comparative biology and taxonomic classification.</title>
        <authorList>
            <person name="Goeker M."/>
        </authorList>
    </citation>
    <scope>NUCLEOTIDE SEQUENCE [LARGE SCALE GENOMIC DNA]</scope>
    <source>
        <strain evidence="3 4">DSM 1289</strain>
    </source>
</reference>
<organism evidence="3 4">
    <name type="scientific">Metaclostridioides mangenotii</name>
    <dbReference type="NCBI Taxonomy" id="1540"/>
    <lineage>
        <taxon>Bacteria</taxon>
        <taxon>Bacillati</taxon>
        <taxon>Bacillota</taxon>
        <taxon>Clostridia</taxon>
        <taxon>Peptostreptococcales</taxon>
        <taxon>Peptostreptococcaceae</taxon>
        <taxon>Metaclostridioides</taxon>
    </lineage>
</organism>
<dbReference type="InterPro" id="IPR004474">
    <property type="entry name" value="LytR_CpsA_psr"/>
</dbReference>
<evidence type="ECO:0000313" key="4">
    <source>
        <dbReference type="Proteomes" id="UP000767291"/>
    </source>
</evidence>
<gene>
    <name evidence="3" type="ORF">J2Z43_001704</name>
</gene>
<evidence type="ECO:0000259" key="2">
    <source>
        <dbReference type="Pfam" id="PF03816"/>
    </source>
</evidence>
<evidence type="ECO:0000256" key="1">
    <source>
        <dbReference type="ARBA" id="ARBA00006068"/>
    </source>
</evidence>
<comment type="caution">
    <text evidence="3">The sequence shown here is derived from an EMBL/GenBank/DDBJ whole genome shotgun (WGS) entry which is preliminary data.</text>
</comment>
<dbReference type="PANTHER" id="PTHR33392:SF6">
    <property type="entry name" value="POLYISOPRENYL-TEICHOIC ACID--PEPTIDOGLYCAN TEICHOIC ACID TRANSFERASE TAGU"/>
    <property type="match status" value="1"/>
</dbReference>
<evidence type="ECO:0000313" key="3">
    <source>
        <dbReference type="EMBL" id="MBP1855311.1"/>
    </source>
</evidence>
<dbReference type="InterPro" id="IPR050922">
    <property type="entry name" value="LytR/CpsA/Psr_CW_biosynth"/>
</dbReference>
<dbReference type="RefSeq" id="WP_209456748.1">
    <property type="nucleotide sequence ID" value="NZ_BAAACS010000002.1"/>
</dbReference>
<sequence>MSKLKKFVIFLAILVVAFPAGVYGYFYYKLSSIHDSSIGNSALDNLDYKYEEGITNILLMGTDARPDEDKSRSDAMMILTIDGKHGSVKLTSLARDSYVDIPGHGNQKLTHANVYGGADLLIETIEQNFEIDINYYATVDFESFMYIIDTLGGVKVNVEKGYIKELNKFIPETYEWYKGKKKTKIEYIKKSGEQTLNGYQALSFTRIRHNDTAFERDKRQREVMQSILNSVKELPITKYPQLMNAVLPYVKTNMKPNEILALGTEVLKIGDFNIKQFEFPIDDEVHSTGGIYGNAGWVLRFEEDSISILHDFIFEDKEYNPDNE</sequence>
<comment type="similarity">
    <text evidence="1">Belongs to the LytR/CpsA/Psr (LCP) family.</text>
</comment>
<dbReference type="NCBIfam" id="TIGR00350">
    <property type="entry name" value="lytR_cpsA_psr"/>
    <property type="match status" value="1"/>
</dbReference>
<dbReference type="PANTHER" id="PTHR33392">
    <property type="entry name" value="POLYISOPRENYL-TEICHOIC ACID--PEPTIDOGLYCAN TEICHOIC ACID TRANSFERASE TAGU"/>
    <property type="match status" value="1"/>
</dbReference>
<dbReference type="EMBL" id="JAGGJX010000002">
    <property type="protein sequence ID" value="MBP1855311.1"/>
    <property type="molecule type" value="Genomic_DNA"/>
</dbReference>
<proteinExistence type="inferred from homology"/>
<name>A0ABS4EBJ6_9FIRM</name>